<sequence length="367" mass="40442">MDLPGAIHSSCTGNVRVMALKSSILKKSNVSRYLKNMALAPCLLPGSSSRLENLGHFLIKLPKGGNFSPSGLSTSFVVRAKGKKKSGNSDPDFSSSGNGDNSFAEDDSSIESNRFSESNTKSNGGQNTNSVDWRDFRASLYIQEQAAVSVSDPHKYDETAFGFKPLPRKWAHPIAAPENGCILVSTEKLDRVRSFERTVVLLLRTGTNRPQEGPFGLVINRPLRKKIKHVKSTNLDLATTFSECSLHFGGPLDASMFLLRAEGKSLAHGFQEVIPGISFGSRKNMEEASALVKKGELKPQDFRFFFGYAGWQLDQLTEELESDYWYVAACSANLIFGGSPLESLWEEILQLMGGHYSEVSRKPKKDF</sequence>
<reference evidence="2 3" key="1">
    <citation type="submission" date="2018-04" db="EMBL/GenBank/DDBJ databases">
        <authorList>
            <person name="Vogel A."/>
        </authorList>
    </citation>
    <scope>NUCLEOTIDE SEQUENCE [LARGE SCALE GENOMIC DNA]</scope>
</reference>
<evidence type="ECO:0000313" key="2">
    <source>
        <dbReference type="EMBL" id="VFQ84531.1"/>
    </source>
</evidence>
<name>A0A484M6M1_9ASTE</name>
<feature type="region of interest" description="Disordered" evidence="1">
    <location>
        <begin position="83"/>
        <end position="130"/>
    </location>
</feature>
<keyword evidence="3" id="KW-1185">Reference proteome</keyword>
<dbReference type="Gene3D" id="3.40.1740.10">
    <property type="entry name" value="VC0467-like"/>
    <property type="match status" value="1"/>
</dbReference>
<feature type="compositionally biased region" description="Polar residues" evidence="1">
    <location>
        <begin position="110"/>
        <end position="130"/>
    </location>
</feature>
<evidence type="ECO:0000313" key="3">
    <source>
        <dbReference type="Proteomes" id="UP000595140"/>
    </source>
</evidence>
<feature type="compositionally biased region" description="Polar residues" evidence="1">
    <location>
        <begin position="88"/>
        <end position="101"/>
    </location>
</feature>
<organism evidence="2 3">
    <name type="scientific">Cuscuta campestris</name>
    <dbReference type="NCBI Taxonomy" id="132261"/>
    <lineage>
        <taxon>Eukaryota</taxon>
        <taxon>Viridiplantae</taxon>
        <taxon>Streptophyta</taxon>
        <taxon>Embryophyta</taxon>
        <taxon>Tracheophyta</taxon>
        <taxon>Spermatophyta</taxon>
        <taxon>Magnoliopsida</taxon>
        <taxon>eudicotyledons</taxon>
        <taxon>Gunneridae</taxon>
        <taxon>Pentapetalae</taxon>
        <taxon>asterids</taxon>
        <taxon>lamiids</taxon>
        <taxon>Solanales</taxon>
        <taxon>Convolvulaceae</taxon>
        <taxon>Cuscuteae</taxon>
        <taxon>Cuscuta</taxon>
        <taxon>Cuscuta subgen. Grammica</taxon>
        <taxon>Cuscuta sect. Cleistogrammica</taxon>
    </lineage>
</organism>
<proteinExistence type="predicted"/>
<protein>
    <submittedName>
        <fullName evidence="2">Uncharacterized protein</fullName>
    </submittedName>
</protein>
<dbReference type="EMBL" id="OOIL02002775">
    <property type="protein sequence ID" value="VFQ84531.1"/>
    <property type="molecule type" value="Genomic_DNA"/>
</dbReference>
<dbReference type="InterPro" id="IPR003774">
    <property type="entry name" value="AlgH-like"/>
</dbReference>
<dbReference type="Pfam" id="PF02622">
    <property type="entry name" value="DUF179"/>
    <property type="match status" value="1"/>
</dbReference>
<accession>A0A484M6M1</accession>
<dbReference type="SUPFAM" id="SSF143456">
    <property type="entry name" value="VC0467-like"/>
    <property type="match status" value="1"/>
</dbReference>
<dbReference type="PANTHER" id="PTHR31984">
    <property type="entry name" value="TRANSPORTER, PUTATIVE (DUF179)-RELATED"/>
    <property type="match status" value="1"/>
</dbReference>
<evidence type="ECO:0000256" key="1">
    <source>
        <dbReference type="SAM" id="MobiDB-lite"/>
    </source>
</evidence>
<dbReference type="PANTHER" id="PTHR31984:SF11">
    <property type="entry name" value="TRANSPORTER, PUTATIVE (DUF179)-RELATED"/>
    <property type="match status" value="1"/>
</dbReference>
<dbReference type="AlphaFoldDB" id="A0A484M6M1"/>
<dbReference type="OrthoDB" id="272750at2759"/>
<dbReference type="Proteomes" id="UP000595140">
    <property type="component" value="Unassembled WGS sequence"/>
</dbReference>
<gene>
    <name evidence="2" type="ORF">CCAM_LOCUS26307</name>
</gene>